<sequence>MPHAVAVSSGTAALRLALVALGIGSGDEVLVPALAPASSVAPVLDVGARPVFVDCGPSGAGLDLEDLEAKITVLSKAVLLVHQWGRTGDACRTVEFAGTHGLRVIEDASQAIGTTIDGAPAGTLGDIGCFSTRAGNLLNSGEGGFLLTHDIEFAGACRTLRQHGQDPATATTTPALPGNSYRLADPLAAIARAKLADLDETLRDQARRTLLLTKHLLGTSGLVIPHATGPESWNGHSLLAHLDMPAPREFCAHLAVRGVPNSVGTYGLTSADQVPAFSAYVEQPCLRARAVVDTMLAISLPAKVTEDHVRQIATTVVNEARRWSPA</sequence>
<evidence type="ECO:0000256" key="1">
    <source>
        <dbReference type="ARBA" id="ARBA00001933"/>
    </source>
</evidence>
<accession>A0A7W7FY00</accession>
<dbReference type="GO" id="GO:0030170">
    <property type="term" value="F:pyridoxal phosphate binding"/>
    <property type="evidence" value="ECO:0007669"/>
    <property type="project" value="TreeGrafter"/>
</dbReference>
<organism evidence="3 4">
    <name type="scientific">Crossiella cryophila</name>
    <dbReference type="NCBI Taxonomy" id="43355"/>
    <lineage>
        <taxon>Bacteria</taxon>
        <taxon>Bacillati</taxon>
        <taxon>Actinomycetota</taxon>
        <taxon>Actinomycetes</taxon>
        <taxon>Pseudonocardiales</taxon>
        <taxon>Pseudonocardiaceae</taxon>
        <taxon>Crossiella</taxon>
    </lineage>
</organism>
<dbReference type="PANTHER" id="PTHR30244:SF34">
    <property type="entry name" value="DTDP-4-AMINO-4,6-DIDEOXYGALACTOSE TRANSAMINASE"/>
    <property type="match status" value="1"/>
</dbReference>
<dbReference type="Gene3D" id="3.40.640.10">
    <property type="entry name" value="Type I PLP-dependent aspartate aminotransferase-like (Major domain)"/>
    <property type="match status" value="1"/>
</dbReference>
<reference evidence="3 4" key="1">
    <citation type="submission" date="2020-08" db="EMBL/GenBank/DDBJ databases">
        <title>Sequencing the genomes of 1000 actinobacteria strains.</title>
        <authorList>
            <person name="Klenk H.-P."/>
        </authorList>
    </citation>
    <scope>NUCLEOTIDE SEQUENCE [LARGE SCALE GENOMIC DNA]</scope>
    <source>
        <strain evidence="3 4">DSM 44230</strain>
    </source>
</reference>
<comment type="cofactor">
    <cofactor evidence="1">
        <name>pyridoxal 5'-phosphate</name>
        <dbReference type="ChEBI" id="CHEBI:597326"/>
    </cofactor>
</comment>
<proteinExistence type="inferred from homology"/>
<dbReference type="PIRSF" id="PIRSF000390">
    <property type="entry name" value="PLP_StrS"/>
    <property type="match status" value="1"/>
</dbReference>
<gene>
    <name evidence="3" type="ORF">HNR67_005642</name>
</gene>
<evidence type="ECO:0000313" key="4">
    <source>
        <dbReference type="Proteomes" id="UP000533598"/>
    </source>
</evidence>
<dbReference type="SUPFAM" id="SSF53383">
    <property type="entry name" value="PLP-dependent transferases"/>
    <property type="match status" value="1"/>
</dbReference>
<name>A0A7W7FY00_9PSEU</name>
<evidence type="ECO:0000256" key="2">
    <source>
        <dbReference type="RuleBase" id="RU004508"/>
    </source>
</evidence>
<dbReference type="InterPro" id="IPR000653">
    <property type="entry name" value="DegT/StrS_aminotransferase"/>
</dbReference>
<evidence type="ECO:0000313" key="3">
    <source>
        <dbReference type="EMBL" id="MBB4679524.1"/>
    </source>
</evidence>
<keyword evidence="2" id="KW-0663">Pyridoxal phosphate</keyword>
<dbReference type="AlphaFoldDB" id="A0A7W7FY00"/>
<comment type="caution">
    <text evidence="3">The sequence shown here is derived from an EMBL/GenBank/DDBJ whole genome shotgun (WGS) entry which is preliminary data.</text>
</comment>
<dbReference type="Pfam" id="PF01041">
    <property type="entry name" value="DegT_DnrJ_EryC1"/>
    <property type="match status" value="1"/>
</dbReference>
<dbReference type="Proteomes" id="UP000533598">
    <property type="component" value="Unassembled WGS sequence"/>
</dbReference>
<dbReference type="InterPro" id="IPR015424">
    <property type="entry name" value="PyrdxlP-dep_Trfase"/>
</dbReference>
<dbReference type="GO" id="GO:0008483">
    <property type="term" value="F:transaminase activity"/>
    <property type="evidence" value="ECO:0007669"/>
    <property type="project" value="TreeGrafter"/>
</dbReference>
<comment type="similarity">
    <text evidence="2">Belongs to the DegT/DnrJ/EryC1 family.</text>
</comment>
<keyword evidence="4" id="KW-1185">Reference proteome</keyword>
<dbReference type="PANTHER" id="PTHR30244">
    <property type="entry name" value="TRANSAMINASE"/>
    <property type="match status" value="1"/>
</dbReference>
<dbReference type="EMBL" id="JACHMH010000001">
    <property type="protein sequence ID" value="MBB4679524.1"/>
    <property type="molecule type" value="Genomic_DNA"/>
</dbReference>
<dbReference type="InterPro" id="IPR015421">
    <property type="entry name" value="PyrdxlP-dep_Trfase_major"/>
</dbReference>
<protein>
    <submittedName>
        <fullName evidence="3">dTDP-4-amino-4,6-dideoxygalactose transaminase</fullName>
    </submittedName>
</protein>
<dbReference type="GO" id="GO:0000271">
    <property type="term" value="P:polysaccharide biosynthetic process"/>
    <property type="evidence" value="ECO:0007669"/>
    <property type="project" value="TreeGrafter"/>
</dbReference>